<evidence type="ECO:0000256" key="2">
    <source>
        <dbReference type="PROSITE-ProRule" id="PRU00335"/>
    </source>
</evidence>
<dbReference type="EMBL" id="JACHXK010000010">
    <property type="protein sequence ID" value="MBB3112117.1"/>
    <property type="molecule type" value="Genomic_DNA"/>
</dbReference>
<keyword evidence="5" id="KW-1185">Reference proteome</keyword>
<keyword evidence="1 2" id="KW-0238">DNA-binding</keyword>
<gene>
    <name evidence="4" type="ORF">FHS18_004195</name>
</gene>
<proteinExistence type="predicted"/>
<accession>A0A7W5B0E9</accession>
<dbReference type="Pfam" id="PF00440">
    <property type="entry name" value="TetR_N"/>
    <property type="match status" value="1"/>
</dbReference>
<comment type="caution">
    <text evidence="4">The sequence shown here is derived from an EMBL/GenBank/DDBJ whole genome shotgun (WGS) entry which is preliminary data.</text>
</comment>
<dbReference type="Proteomes" id="UP000570361">
    <property type="component" value="Unassembled WGS sequence"/>
</dbReference>
<dbReference type="InterPro" id="IPR050624">
    <property type="entry name" value="HTH-type_Tx_Regulator"/>
</dbReference>
<evidence type="ECO:0000256" key="1">
    <source>
        <dbReference type="ARBA" id="ARBA00023125"/>
    </source>
</evidence>
<dbReference type="AlphaFoldDB" id="A0A7W5B0E9"/>
<dbReference type="Gene3D" id="1.10.357.10">
    <property type="entry name" value="Tetracycline Repressor, domain 2"/>
    <property type="match status" value="1"/>
</dbReference>
<reference evidence="4 5" key="1">
    <citation type="submission" date="2020-08" db="EMBL/GenBank/DDBJ databases">
        <title>Genomic Encyclopedia of Type Strains, Phase III (KMG-III): the genomes of soil and plant-associated and newly described type strains.</title>
        <authorList>
            <person name="Whitman W."/>
        </authorList>
    </citation>
    <scope>NUCLEOTIDE SEQUENCE [LARGE SCALE GENOMIC DNA]</scope>
    <source>
        <strain evidence="4 5">CECT 5862</strain>
    </source>
</reference>
<dbReference type="PROSITE" id="PS50977">
    <property type="entry name" value="HTH_TETR_2"/>
    <property type="match status" value="1"/>
</dbReference>
<sequence length="207" mass="23883">MNQTNFEVKMKILKAAKILFASKGYDQTSVRDICNDAGVNIMMISYHFQGKENVLSSIFQSSMQLLDFTGEKEATENPILRLTRIVRNVSSLRINDPDMMSILQQEITLPKPRNEIIQFLITPLWSELEELLLLGKRLKLFKYDSLETTIIFIISSVFMSRQLEFFNRNIQDPVDDIEEITTRMSSLILGALKCPEQELKSILLEEV</sequence>
<dbReference type="InterPro" id="IPR001647">
    <property type="entry name" value="HTH_TetR"/>
</dbReference>
<dbReference type="InterPro" id="IPR009057">
    <property type="entry name" value="Homeodomain-like_sf"/>
</dbReference>
<feature type="DNA-binding region" description="H-T-H motif" evidence="2">
    <location>
        <begin position="29"/>
        <end position="48"/>
    </location>
</feature>
<dbReference type="InterPro" id="IPR036271">
    <property type="entry name" value="Tet_transcr_reg_TetR-rel_C_sf"/>
</dbReference>
<evidence type="ECO:0000313" key="5">
    <source>
        <dbReference type="Proteomes" id="UP000570361"/>
    </source>
</evidence>
<name>A0A7W5B0E9_9BACL</name>
<dbReference type="Gene3D" id="1.10.10.60">
    <property type="entry name" value="Homeodomain-like"/>
    <property type="match status" value="1"/>
</dbReference>
<dbReference type="SUPFAM" id="SSF46689">
    <property type="entry name" value="Homeodomain-like"/>
    <property type="match status" value="1"/>
</dbReference>
<dbReference type="RefSeq" id="WP_183602072.1">
    <property type="nucleotide sequence ID" value="NZ_JACHXK010000010.1"/>
</dbReference>
<evidence type="ECO:0000313" key="4">
    <source>
        <dbReference type="EMBL" id="MBB3112117.1"/>
    </source>
</evidence>
<evidence type="ECO:0000259" key="3">
    <source>
        <dbReference type="PROSITE" id="PS50977"/>
    </source>
</evidence>
<feature type="domain" description="HTH tetR-type" evidence="3">
    <location>
        <begin position="6"/>
        <end position="66"/>
    </location>
</feature>
<dbReference type="PANTHER" id="PTHR43479">
    <property type="entry name" value="ACREF/ENVCD OPERON REPRESSOR-RELATED"/>
    <property type="match status" value="1"/>
</dbReference>
<organism evidence="4 5">
    <name type="scientific">Paenibacillus phyllosphaerae</name>
    <dbReference type="NCBI Taxonomy" id="274593"/>
    <lineage>
        <taxon>Bacteria</taxon>
        <taxon>Bacillati</taxon>
        <taxon>Bacillota</taxon>
        <taxon>Bacilli</taxon>
        <taxon>Bacillales</taxon>
        <taxon>Paenibacillaceae</taxon>
        <taxon>Paenibacillus</taxon>
    </lineage>
</organism>
<dbReference type="GO" id="GO:0003677">
    <property type="term" value="F:DNA binding"/>
    <property type="evidence" value="ECO:0007669"/>
    <property type="project" value="UniProtKB-UniRule"/>
</dbReference>
<protein>
    <submittedName>
        <fullName evidence="4">AcrR family transcriptional regulator</fullName>
    </submittedName>
</protein>
<dbReference type="SUPFAM" id="SSF48498">
    <property type="entry name" value="Tetracyclin repressor-like, C-terminal domain"/>
    <property type="match status" value="1"/>
</dbReference>
<dbReference type="PANTHER" id="PTHR43479:SF11">
    <property type="entry name" value="ACREF_ENVCD OPERON REPRESSOR-RELATED"/>
    <property type="match status" value="1"/>
</dbReference>
<dbReference type="PRINTS" id="PR00455">
    <property type="entry name" value="HTHTETR"/>
</dbReference>